<evidence type="ECO:0000313" key="2">
    <source>
        <dbReference type="Proteomes" id="UP001645859"/>
    </source>
</evidence>
<gene>
    <name evidence="1" type="ORF">D3230_09630</name>
</gene>
<reference evidence="1 2" key="1">
    <citation type="submission" date="2018-09" db="EMBL/GenBank/DDBJ databases">
        <title>Comparative genomics of Leucobacter spp.</title>
        <authorList>
            <person name="Reis A.C."/>
            <person name="Kolvenbach B.A."/>
            <person name="Corvini P.F.X."/>
            <person name="Nunes O.C."/>
        </authorList>
    </citation>
    <scope>NUCLEOTIDE SEQUENCE [LARGE SCALE GENOMIC DNA]</scope>
    <source>
        <strain evidence="1 2">TAN 31504</strain>
    </source>
</reference>
<proteinExistence type="predicted"/>
<keyword evidence="2" id="KW-1185">Reference proteome</keyword>
<organism evidence="1 2">
    <name type="scientific">Leucobacter chromiireducens subsp. solipictus</name>
    <dbReference type="NCBI Taxonomy" id="398235"/>
    <lineage>
        <taxon>Bacteria</taxon>
        <taxon>Bacillati</taxon>
        <taxon>Actinomycetota</taxon>
        <taxon>Actinomycetes</taxon>
        <taxon>Micrococcales</taxon>
        <taxon>Microbacteriaceae</taxon>
        <taxon>Leucobacter</taxon>
    </lineage>
</organism>
<dbReference type="Proteomes" id="UP001645859">
    <property type="component" value="Unassembled WGS sequence"/>
</dbReference>
<dbReference type="Pfam" id="PF18928">
    <property type="entry name" value="DUF5677"/>
    <property type="match status" value="1"/>
</dbReference>
<dbReference type="EMBL" id="QYAC01000004">
    <property type="protein sequence ID" value="MBL3679546.1"/>
    <property type="molecule type" value="Genomic_DNA"/>
</dbReference>
<protein>
    <submittedName>
        <fullName evidence="1">Uncharacterized protein</fullName>
    </submittedName>
</protein>
<dbReference type="RefSeq" id="WP_202344807.1">
    <property type="nucleotide sequence ID" value="NZ_BAAAPI010000006.1"/>
</dbReference>
<accession>A0ABS1SI09</accession>
<sequence>MSTTDAESLRALLDELLEMWEEHGDPRDLAQPKARRGQPITSIDVARMECVLGLSRHTYETAYAIRLLLDNAHVLSAVPLIRLAYECALTSVWLVQSEGTEAVKAFMHEYARSNRSMQLSLRKAMSATFRENADSIADSDVAPYRDALDNAQRFDLICEDLTPGGADAYVYYRALSAFSHAGVRLLDLYFEPDPAGGPMPAVRPAPREPFGDNYLLFMTCASLVWAGRPITYLAENKVYRSFLRRVGNQIGVTSELKLSQKYYQRHATAKARNPKH</sequence>
<evidence type="ECO:0000313" key="1">
    <source>
        <dbReference type="EMBL" id="MBL3679546.1"/>
    </source>
</evidence>
<comment type="caution">
    <text evidence="1">The sequence shown here is derived from an EMBL/GenBank/DDBJ whole genome shotgun (WGS) entry which is preliminary data.</text>
</comment>
<dbReference type="InterPro" id="IPR043733">
    <property type="entry name" value="DUF5677"/>
</dbReference>
<name>A0ABS1SI09_9MICO</name>